<evidence type="ECO:0000313" key="11">
    <source>
        <dbReference type="EMBL" id="QSZ67036.1"/>
    </source>
</evidence>
<dbReference type="PROSITE" id="PS50109">
    <property type="entry name" value="HIS_KIN"/>
    <property type="match status" value="1"/>
</dbReference>
<dbReference type="PANTHER" id="PTHR42878">
    <property type="entry name" value="TWO-COMPONENT HISTIDINE KINASE"/>
    <property type="match status" value="1"/>
</dbReference>
<dbReference type="CDD" id="cd00156">
    <property type="entry name" value="REC"/>
    <property type="match status" value="1"/>
</dbReference>
<feature type="region of interest" description="Disordered" evidence="7">
    <location>
        <begin position="138"/>
        <end position="180"/>
    </location>
</feature>
<dbReference type="InterPro" id="IPR050351">
    <property type="entry name" value="BphY/WalK/GraS-like"/>
</dbReference>
<dbReference type="InterPro" id="IPR035965">
    <property type="entry name" value="PAS-like_dom_sf"/>
</dbReference>
<dbReference type="GO" id="GO:0000156">
    <property type="term" value="F:phosphorelay response regulator activity"/>
    <property type="evidence" value="ECO:0007669"/>
    <property type="project" value="TreeGrafter"/>
</dbReference>
<dbReference type="EMBL" id="CP036172">
    <property type="protein sequence ID" value="QSZ67036.1"/>
    <property type="molecule type" value="Genomic_DNA"/>
</dbReference>
<dbReference type="InterPro" id="IPR011006">
    <property type="entry name" value="CheY-like_superfamily"/>
</dbReference>
<dbReference type="Gene3D" id="3.40.50.2300">
    <property type="match status" value="1"/>
</dbReference>
<feature type="compositionally biased region" description="Basic and acidic residues" evidence="7">
    <location>
        <begin position="160"/>
        <end position="172"/>
    </location>
</feature>
<dbReference type="Pfam" id="PF00072">
    <property type="entry name" value="Response_reg"/>
    <property type="match status" value="1"/>
</dbReference>
<dbReference type="SUPFAM" id="SSF52172">
    <property type="entry name" value="CheY-like"/>
    <property type="match status" value="1"/>
</dbReference>
<comment type="caution">
    <text evidence="6">Lacks conserved residue(s) required for the propagation of feature annotation.</text>
</comment>
<dbReference type="InterPro" id="IPR013656">
    <property type="entry name" value="PAS_4"/>
</dbReference>
<evidence type="ECO:0000256" key="5">
    <source>
        <dbReference type="ARBA" id="ARBA00023136"/>
    </source>
</evidence>
<keyword evidence="5" id="KW-0472">Membrane</keyword>
<dbReference type="SMART" id="SM00387">
    <property type="entry name" value="HATPase_c"/>
    <property type="match status" value="1"/>
</dbReference>
<evidence type="ECO:0000259" key="9">
    <source>
        <dbReference type="PROSITE" id="PS50110"/>
    </source>
</evidence>
<dbReference type="PROSITE" id="PS50112">
    <property type="entry name" value="PAS"/>
    <property type="match status" value="2"/>
</dbReference>
<dbReference type="InterPro" id="IPR036890">
    <property type="entry name" value="HATPase_C_sf"/>
</dbReference>
<dbReference type="InterPro" id="IPR004358">
    <property type="entry name" value="Sig_transdc_His_kin-like_C"/>
</dbReference>
<dbReference type="Pfam" id="PF02518">
    <property type="entry name" value="HATPase_c"/>
    <property type="match status" value="1"/>
</dbReference>
<accession>A0A8A3S5Y6</accession>
<evidence type="ECO:0000259" key="8">
    <source>
        <dbReference type="PROSITE" id="PS50109"/>
    </source>
</evidence>
<organism evidence="11 12">
    <name type="scientific">Methanofollis aquaemaris</name>
    <dbReference type="NCBI Taxonomy" id="126734"/>
    <lineage>
        <taxon>Archaea</taxon>
        <taxon>Methanobacteriati</taxon>
        <taxon>Methanobacteriota</taxon>
        <taxon>Stenosarchaea group</taxon>
        <taxon>Methanomicrobia</taxon>
        <taxon>Methanomicrobiales</taxon>
        <taxon>Methanomicrobiaceae</taxon>
        <taxon>Methanofollis</taxon>
    </lineage>
</organism>
<evidence type="ECO:0000256" key="1">
    <source>
        <dbReference type="ARBA" id="ARBA00000085"/>
    </source>
</evidence>
<dbReference type="PANTHER" id="PTHR42878:SF13">
    <property type="entry name" value="HISTIDINE KINASE"/>
    <property type="match status" value="1"/>
</dbReference>
<dbReference type="PROSITE" id="PS50110">
    <property type="entry name" value="RESPONSE_REGULATORY"/>
    <property type="match status" value="1"/>
</dbReference>
<reference evidence="11" key="1">
    <citation type="journal article" date="2001" name="Int. J. Syst. Evol. Microbiol.">
        <title>Methanofollis aquaemaris sp. nov., a methanogen isolated from an aquaculture fish pond.</title>
        <authorList>
            <person name="Lai M.C."/>
            <person name="Chen S.C."/>
        </authorList>
    </citation>
    <scope>NUCLEOTIDE SEQUENCE</scope>
    <source>
        <strain evidence="11">N2F9704</strain>
    </source>
</reference>
<dbReference type="AlphaFoldDB" id="A0A8A3S5Y6"/>
<keyword evidence="3" id="KW-0808">Transferase</keyword>
<dbReference type="InterPro" id="IPR001610">
    <property type="entry name" value="PAC"/>
</dbReference>
<dbReference type="GO" id="GO:0004673">
    <property type="term" value="F:protein histidine kinase activity"/>
    <property type="evidence" value="ECO:0007669"/>
    <property type="project" value="UniProtKB-EC"/>
</dbReference>
<feature type="domain" description="Histidine kinase" evidence="8">
    <location>
        <begin position="479"/>
        <end position="672"/>
    </location>
</feature>
<dbReference type="NCBIfam" id="TIGR00229">
    <property type="entry name" value="sensory_box"/>
    <property type="match status" value="2"/>
</dbReference>
<dbReference type="InterPro" id="IPR005467">
    <property type="entry name" value="His_kinase_dom"/>
</dbReference>
<dbReference type="InterPro" id="IPR000014">
    <property type="entry name" value="PAS"/>
</dbReference>
<dbReference type="GO" id="GO:0007234">
    <property type="term" value="P:osmosensory signaling via phosphorelay pathway"/>
    <property type="evidence" value="ECO:0007669"/>
    <property type="project" value="TreeGrafter"/>
</dbReference>
<dbReference type="SMART" id="SM00091">
    <property type="entry name" value="PAS"/>
    <property type="match status" value="2"/>
</dbReference>
<dbReference type="Pfam" id="PF08448">
    <property type="entry name" value="PAS_4"/>
    <property type="match status" value="1"/>
</dbReference>
<dbReference type="Gene3D" id="3.30.450.20">
    <property type="entry name" value="PAS domain"/>
    <property type="match status" value="2"/>
</dbReference>
<gene>
    <name evidence="11" type="ORF">RJ40_05765</name>
</gene>
<evidence type="ECO:0000256" key="4">
    <source>
        <dbReference type="ARBA" id="ARBA00022777"/>
    </source>
</evidence>
<feature type="domain" description="PAS" evidence="10">
    <location>
        <begin position="331"/>
        <end position="401"/>
    </location>
</feature>
<sequence length="689" mass="77192">MISLLYISENTPTLDEACRCFEDEDDISVITSRSAPAALTMLHNRSFDAIVSACKMAEMDGITLLKILRDAGDLTPFICLTEDDDDETVIQALGNGADLCICRKSDPTTLSKKILALVAGRKKIHPCRDQICRFLPKNTAADTPSGDPKRAEPSLLTARQEGRERETGKVGKEQNGGVDPSRECSDILQIFRDISGPDDPDNPFRESERFYTSLIDSLLDGIVIIDLCGRIIYANQAAREIGGNTSFKGEEESVFAFISPGYIGTVKECLQRCRTEDHTFSFECPARTCRGEKKEIEVLGSTIAYQGNRGLTISFRDITERKKAEKALKEAEKNKQNLLQGFPEYIIVYSDTRGVIYANPAAEAALGKHPDKITGKPVLSLVMEDFREIFEGVVADSLSGNQSMPQEIMLKTPDNTPLPVTVRATSITYQDEDAVLLVLTDITERLVLEKEMEYYAAELKHFTESLARINDKLTIMGSITRHDILNQLTVLLAHLEMAEEEKAEDPAFLTHLRPIHKAATNIQEQIEFTRDYQDIGIRAPQWCIMERMVVRLKPRTITIQSEVRGVEVYADPLFERVLFNLLDNAERHGGEVSTIRISCREEEHGLVILWEDDGTGIKEQEKEKIFKRGYGKNTGFGLFLCREILSITGIEIRETGKYGKGARFEILVPEEGYQMERDPTGAPHHPTQA</sequence>
<dbReference type="GO" id="GO:0030295">
    <property type="term" value="F:protein kinase activator activity"/>
    <property type="evidence" value="ECO:0007669"/>
    <property type="project" value="TreeGrafter"/>
</dbReference>
<dbReference type="Proteomes" id="UP001042704">
    <property type="component" value="Chromosome"/>
</dbReference>
<dbReference type="CDD" id="cd00130">
    <property type="entry name" value="PAS"/>
    <property type="match status" value="2"/>
</dbReference>
<dbReference type="Pfam" id="PF13426">
    <property type="entry name" value="PAS_9"/>
    <property type="match status" value="1"/>
</dbReference>
<feature type="domain" description="PAS" evidence="10">
    <location>
        <begin position="207"/>
        <end position="243"/>
    </location>
</feature>
<keyword evidence="4" id="KW-0418">Kinase</keyword>
<reference evidence="11" key="2">
    <citation type="submission" date="2019-02" db="EMBL/GenBank/DDBJ databases">
        <authorList>
            <person name="Chen S.-C."/>
            <person name="Chien H.-H."/>
            <person name="Lai M.-C."/>
        </authorList>
    </citation>
    <scope>NUCLEOTIDE SEQUENCE</scope>
    <source>
        <strain evidence="11">N2F9704</strain>
    </source>
</reference>
<evidence type="ECO:0000313" key="12">
    <source>
        <dbReference type="Proteomes" id="UP001042704"/>
    </source>
</evidence>
<dbReference type="SMART" id="SM00448">
    <property type="entry name" value="REC"/>
    <property type="match status" value="1"/>
</dbReference>
<dbReference type="GO" id="GO:0016020">
    <property type="term" value="C:membrane"/>
    <property type="evidence" value="ECO:0007669"/>
    <property type="project" value="UniProtKB-SubCell"/>
</dbReference>
<proteinExistence type="predicted"/>
<dbReference type="InterPro" id="IPR001789">
    <property type="entry name" value="Sig_transdc_resp-reg_receiver"/>
</dbReference>
<evidence type="ECO:0000256" key="6">
    <source>
        <dbReference type="PROSITE-ProRule" id="PRU00169"/>
    </source>
</evidence>
<protein>
    <recommendedName>
        <fullName evidence="2">histidine kinase</fullName>
        <ecNumber evidence="2">2.7.13.3</ecNumber>
    </recommendedName>
</protein>
<evidence type="ECO:0000256" key="7">
    <source>
        <dbReference type="SAM" id="MobiDB-lite"/>
    </source>
</evidence>
<dbReference type="InterPro" id="IPR003594">
    <property type="entry name" value="HATPase_dom"/>
</dbReference>
<dbReference type="Gene3D" id="3.30.565.10">
    <property type="entry name" value="Histidine kinase-like ATPase, C-terminal domain"/>
    <property type="match status" value="1"/>
</dbReference>
<evidence type="ECO:0000259" key="10">
    <source>
        <dbReference type="PROSITE" id="PS50112"/>
    </source>
</evidence>
<feature type="domain" description="Response regulatory" evidence="9">
    <location>
        <begin position="3"/>
        <end position="118"/>
    </location>
</feature>
<dbReference type="CDD" id="cd00075">
    <property type="entry name" value="HATPase"/>
    <property type="match status" value="1"/>
</dbReference>
<name>A0A8A3S5Y6_9EURY</name>
<dbReference type="RefSeq" id="WP_265582408.1">
    <property type="nucleotide sequence ID" value="NZ_CP036172.1"/>
</dbReference>
<dbReference type="PRINTS" id="PR00344">
    <property type="entry name" value="BCTRLSENSOR"/>
</dbReference>
<dbReference type="EC" id="2.7.13.3" evidence="2"/>
<keyword evidence="12" id="KW-1185">Reference proteome</keyword>
<dbReference type="GeneID" id="76423848"/>
<evidence type="ECO:0000256" key="2">
    <source>
        <dbReference type="ARBA" id="ARBA00012438"/>
    </source>
</evidence>
<dbReference type="SUPFAM" id="SSF55785">
    <property type="entry name" value="PYP-like sensor domain (PAS domain)"/>
    <property type="match status" value="2"/>
</dbReference>
<dbReference type="KEGG" id="maqe:RJ40_05765"/>
<dbReference type="SMART" id="SM00086">
    <property type="entry name" value="PAC"/>
    <property type="match status" value="2"/>
</dbReference>
<dbReference type="SUPFAM" id="SSF55874">
    <property type="entry name" value="ATPase domain of HSP90 chaperone/DNA topoisomerase II/histidine kinase"/>
    <property type="match status" value="1"/>
</dbReference>
<comment type="catalytic activity">
    <reaction evidence="1">
        <text>ATP + protein L-histidine = ADP + protein N-phospho-L-histidine.</text>
        <dbReference type="EC" id="2.7.13.3"/>
    </reaction>
</comment>
<evidence type="ECO:0000256" key="3">
    <source>
        <dbReference type="ARBA" id="ARBA00022679"/>
    </source>
</evidence>